<proteinExistence type="inferred from homology"/>
<evidence type="ECO:0000313" key="11">
    <source>
        <dbReference type="Proteomes" id="UP000318453"/>
    </source>
</evidence>
<name>A0A5B8NJ21_9CHRO</name>
<dbReference type="FunFam" id="2.70.150.10:FF:000002">
    <property type="entry name" value="Copper-transporting ATPase 1, putative"/>
    <property type="match status" value="1"/>
</dbReference>
<dbReference type="CDD" id="cd07548">
    <property type="entry name" value="P-type_ATPase-Cd_Zn_Co_like"/>
    <property type="match status" value="1"/>
</dbReference>
<organism evidence="10 11">
    <name type="scientific">Euhalothece natronophila Z-M001</name>
    <dbReference type="NCBI Taxonomy" id="522448"/>
    <lineage>
        <taxon>Bacteria</taxon>
        <taxon>Bacillati</taxon>
        <taxon>Cyanobacteriota</taxon>
        <taxon>Cyanophyceae</taxon>
        <taxon>Oscillatoriophycideae</taxon>
        <taxon>Chroococcales</taxon>
        <taxon>Halothecacae</taxon>
        <taxon>Halothece cluster</taxon>
        <taxon>Euhalothece</taxon>
    </lineage>
</organism>
<dbReference type="OrthoDB" id="438550at2"/>
<feature type="transmembrane region" description="Helical" evidence="8">
    <location>
        <begin position="292"/>
        <end position="313"/>
    </location>
</feature>
<dbReference type="SFLD" id="SFLDS00003">
    <property type="entry name" value="Haloacid_Dehalogenase"/>
    <property type="match status" value="1"/>
</dbReference>
<dbReference type="GO" id="GO:0046872">
    <property type="term" value="F:metal ion binding"/>
    <property type="evidence" value="ECO:0007669"/>
    <property type="project" value="UniProtKB-KW"/>
</dbReference>
<dbReference type="AlphaFoldDB" id="A0A5B8NJ21"/>
<dbReference type="Proteomes" id="UP000318453">
    <property type="component" value="Chromosome"/>
</dbReference>
<dbReference type="InterPro" id="IPR044492">
    <property type="entry name" value="P_typ_ATPase_HD_dom"/>
</dbReference>
<dbReference type="SFLD" id="SFLDG00002">
    <property type="entry name" value="C1.7:_P-type_atpase_like"/>
    <property type="match status" value="1"/>
</dbReference>
<keyword evidence="11" id="KW-1185">Reference proteome</keyword>
<comment type="similarity">
    <text evidence="2 8">Belongs to the cation transport ATPase (P-type) (TC 3.A.3) family. Type IB subfamily.</text>
</comment>
<keyword evidence="8" id="KW-1003">Cell membrane</keyword>
<feature type="transmembrane region" description="Helical" evidence="8">
    <location>
        <begin position="60"/>
        <end position="80"/>
    </location>
</feature>
<dbReference type="InterPro" id="IPR036412">
    <property type="entry name" value="HAD-like_sf"/>
</dbReference>
<dbReference type="InterPro" id="IPR023299">
    <property type="entry name" value="ATPase_P-typ_cyto_dom_N"/>
</dbReference>
<dbReference type="InterPro" id="IPR059000">
    <property type="entry name" value="ATPase_P-type_domA"/>
</dbReference>
<dbReference type="NCBIfam" id="TIGR01494">
    <property type="entry name" value="ATPase_P-type"/>
    <property type="match status" value="1"/>
</dbReference>
<protein>
    <submittedName>
        <fullName evidence="10">Cadmium-translocating P-type ATPase</fullName>
        <ecNumber evidence="10">3.6.3.3</ecNumber>
    </submittedName>
</protein>
<dbReference type="InterPro" id="IPR018303">
    <property type="entry name" value="ATPase_P-typ_P_site"/>
</dbReference>
<evidence type="ECO:0000256" key="6">
    <source>
        <dbReference type="ARBA" id="ARBA00022989"/>
    </source>
</evidence>
<dbReference type="InterPro" id="IPR023214">
    <property type="entry name" value="HAD_sf"/>
</dbReference>
<dbReference type="KEGG" id="enn:FRE64_02660"/>
<sequence length="644" mass="68790">MGQHGACGCTHDHGHGHHHGATEFSWKKELTPIALSAILFLIGLVFNQPLGNTPYGIAEYAVLLPAYAVSGWGVVTSAGRNLLKGKVFDENFLMTIATLSAIALGELPEAVAVMLFFQVGELFQDSAVARSRNSIESLLAIRPDTANLKIDTEIKPVSPETVQVGELILVRPGEKVPLDGEILQGNSKLDTSPLTGESIPETVEAGDNILAGTINQTGVLTVKVTKPFAESSIAKILDLVQNANSKKAKTEKFITRFARYYTPIVVLLSLAVAILPPLFLPGATHAEWAYRALILLVISCPCGLVISIPLGYFGGVGNAAKHGILVKGAMFLDALTEVKTVVFDKTGTLTKGNFQVTDIVTHNGLKEPELLELAATVESQSTHPVAQSICEKYGTTIDHSQLETYQEISGHGIIAEVNQQVVVVGNDRLLHREQIPHEPEICQLEGTVAHTAVNGEYTGHILIADELKEDGVEAVQGLKSQGIEVVMLTGDHESVASAIAQKLNIDHYQAQLLPEDKVNALEGILQRSHREKNKVAFVGDGINDAPVIARADVGIAMGGLGSDAAIETADVVIMTDHPSKVSQAIAIAHKTRRIVWQNIGFALGIKGLFILLGAVGVATLWEAIFADVGVALIAIFNASRIMKD</sequence>
<dbReference type="PROSITE" id="PS00154">
    <property type="entry name" value="ATPASE_E1_E2"/>
    <property type="match status" value="1"/>
</dbReference>
<feature type="transmembrane region" description="Helical" evidence="8">
    <location>
        <begin position="624"/>
        <end position="642"/>
    </location>
</feature>
<keyword evidence="10" id="KW-0378">Hydrolase</keyword>
<feature type="transmembrane region" description="Helical" evidence="8">
    <location>
        <begin position="92"/>
        <end position="117"/>
    </location>
</feature>
<keyword evidence="8" id="KW-0547">Nucleotide-binding</keyword>
<feature type="transmembrane region" description="Helical" evidence="8">
    <location>
        <begin position="599"/>
        <end position="618"/>
    </location>
</feature>
<dbReference type="InterPro" id="IPR051014">
    <property type="entry name" value="Cation_Transport_ATPase_IB"/>
</dbReference>
<evidence type="ECO:0000256" key="1">
    <source>
        <dbReference type="ARBA" id="ARBA00004651"/>
    </source>
</evidence>
<keyword evidence="4 8" id="KW-0479">Metal-binding</keyword>
<evidence type="ECO:0000256" key="2">
    <source>
        <dbReference type="ARBA" id="ARBA00006024"/>
    </source>
</evidence>
<dbReference type="InterPro" id="IPR008250">
    <property type="entry name" value="ATPase_P-typ_transduc_dom_A_sf"/>
</dbReference>
<dbReference type="PANTHER" id="PTHR48085:SF5">
    <property type="entry name" value="CADMIUM_ZINC-TRANSPORTING ATPASE HMA4-RELATED"/>
    <property type="match status" value="1"/>
</dbReference>
<comment type="subcellular location">
    <subcellularLocation>
        <location evidence="1">Cell membrane</location>
        <topology evidence="1">Multi-pass membrane protein</topology>
    </subcellularLocation>
</comment>
<dbReference type="SUPFAM" id="SSF56784">
    <property type="entry name" value="HAD-like"/>
    <property type="match status" value="1"/>
</dbReference>
<evidence type="ECO:0000256" key="4">
    <source>
        <dbReference type="ARBA" id="ARBA00022723"/>
    </source>
</evidence>
<keyword evidence="5" id="KW-1278">Translocase</keyword>
<dbReference type="Pfam" id="PF00702">
    <property type="entry name" value="Hydrolase"/>
    <property type="match status" value="1"/>
</dbReference>
<evidence type="ECO:0000256" key="8">
    <source>
        <dbReference type="RuleBase" id="RU362081"/>
    </source>
</evidence>
<dbReference type="NCBIfam" id="TIGR01512">
    <property type="entry name" value="ATPase-IB2_Cd"/>
    <property type="match status" value="1"/>
</dbReference>
<dbReference type="InterPro" id="IPR023298">
    <property type="entry name" value="ATPase_P-typ_TM_dom_sf"/>
</dbReference>
<evidence type="ECO:0000256" key="5">
    <source>
        <dbReference type="ARBA" id="ARBA00022967"/>
    </source>
</evidence>
<dbReference type="EMBL" id="CP042326">
    <property type="protein sequence ID" value="QDZ38937.1"/>
    <property type="molecule type" value="Genomic_DNA"/>
</dbReference>
<dbReference type="NCBIfam" id="TIGR01525">
    <property type="entry name" value="ATPase-IB_hvy"/>
    <property type="match status" value="1"/>
</dbReference>
<dbReference type="PANTHER" id="PTHR48085">
    <property type="entry name" value="CADMIUM/ZINC-TRANSPORTING ATPASE HMA2-RELATED"/>
    <property type="match status" value="1"/>
</dbReference>
<reference evidence="10" key="1">
    <citation type="submission" date="2019-08" db="EMBL/GenBank/DDBJ databases">
        <title>Carotenoids and Carotenoid Binding Proteins in the Halophilic Cyanobacterium Euhalothece sp. ZM00.</title>
        <authorList>
            <person name="Cho S.M."/>
            <person name="Song J.Y."/>
            <person name="Park Y.-I."/>
        </authorList>
    </citation>
    <scope>NUCLEOTIDE SEQUENCE [LARGE SCALE GENOMIC DNA]</scope>
    <source>
        <strain evidence="10">Z-M001</strain>
    </source>
</reference>
<dbReference type="GO" id="GO:0005886">
    <property type="term" value="C:plasma membrane"/>
    <property type="evidence" value="ECO:0007669"/>
    <property type="project" value="UniProtKB-SubCell"/>
</dbReference>
<dbReference type="EC" id="3.6.3.3" evidence="10"/>
<dbReference type="Gene3D" id="2.70.150.10">
    <property type="entry name" value="Calcium-transporting ATPase, cytoplasmic transduction domain A"/>
    <property type="match status" value="1"/>
</dbReference>
<keyword evidence="6 8" id="KW-1133">Transmembrane helix</keyword>
<accession>A0A5B8NJ21</accession>
<evidence type="ECO:0000259" key="9">
    <source>
        <dbReference type="Pfam" id="PF00122"/>
    </source>
</evidence>
<dbReference type="Gene3D" id="3.40.50.1000">
    <property type="entry name" value="HAD superfamily/HAD-like"/>
    <property type="match status" value="1"/>
</dbReference>
<dbReference type="GO" id="GO:0005524">
    <property type="term" value="F:ATP binding"/>
    <property type="evidence" value="ECO:0007669"/>
    <property type="project" value="UniProtKB-UniRule"/>
</dbReference>
<dbReference type="InterPro" id="IPR001757">
    <property type="entry name" value="P_typ_ATPase"/>
</dbReference>
<evidence type="ECO:0000256" key="3">
    <source>
        <dbReference type="ARBA" id="ARBA00022692"/>
    </source>
</evidence>
<dbReference type="GO" id="GO:0015086">
    <property type="term" value="F:cadmium ion transmembrane transporter activity"/>
    <property type="evidence" value="ECO:0007669"/>
    <property type="project" value="TreeGrafter"/>
</dbReference>
<feature type="domain" description="P-type ATPase A" evidence="9">
    <location>
        <begin position="142"/>
        <end position="241"/>
    </location>
</feature>
<dbReference type="Gene3D" id="3.40.1110.10">
    <property type="entry name" value="Calcium-transporting ATPase, cytoplasmic domain N"/>
    <property type="match status" value="1"/>
</dbReference>
<dbReference type="GO" id="GO:0016887">
    <property type="term" value="F:ATP hydrolysis activity"/>
    <property type="evidence" value="ECO:0007669"/>
    <property type="project" value="InterPro"/>
</dbReference>
<keyword evidence="7 8" id="KW-0472">Membrane</keyword>
<dbReference type="PRINTS" id="PR00119">
    <property type="entry name" value="CATATPASE"/>
</dbReference>
<dbReference type="GO" id="GO:0019829">
    <property type="term" value="F:ATPase-coupled monoatomic cation transmembrane transporter activity"/>
    <property type="evidence" value="ECO:0007669"/>
    <property type="project" value="InterPro"/>
</dbReference>
<evidence type="ECO:0000313" key="10">
    <source>
        <dbReference type="EMBL" id="QDZ38937.1"/>
    </source>
</evidence>
<evidence type="ECO:0000256" key="7">
    <source>
        <dbReference type="ARBA" id="ARBA00023136"/>
    </source>
</evidence>
<dbReference type="SUPFAM" id="SSF81653">
    <property type="entry name" value="Calcium ATPase, transduction domain A"/>
    <property type="match status" value="1"/>
</dbReference>
<dbReference type="Pfam" id="PF00122">
    <property type="entry name" value="E1-E2_ATPase"/>
    <property type="match status" value="1"/>
</dbReference>
<feature type="transmembrane region" description="Helical" evidence="8">
    <location>
        <begin position="30"/>
        <end position="48"/>
    </location>
</feature>
<dbReference type="InterPro" id="IPR027256">
    <property type="entry name" value="P-typ_ATPase_IB"/>
</dbReference>
<dbReference type="SUPFAM" id="SSF81665">
    <property type="entry name" value="Calcium ATPase, transmembrane domain M"/>
    <property type="match status" value="1"/>
</dbReference>
<keyword evidence="3 8" id="KW-0812">Transmembrane</keyword>
<gene>
    <name evidence="10" type="primary">cadA</name>
    <name evidence="10" type="ORF">FRE64_02660</name>
</gene>
<dbReference type="SFLD" id="SFLDF00027">
    <property type="entry name" value="p-type_atpase"/>
    <property type="match status" value="1"/>
</dbReference>
<keyword evidence="8" id="KW-0067">ATP-binding</keyword>
<feature type="transmembrane region" description="Helical" evidence="8">
    <location>
        <begin position="260"/>
        <end position="280"/>
    </location>
</feature>
<dbReference type="RefSeq" id="WP_146294548.1">
    <property type="nucleotide sequence ID" value="NZ_CP042326.1"/>
</dbReference>